<dbReference type="RefSeq" id="WP_380621306.1">
    <property type="nucleotide sequence ID" value="NZ_JBHSDK010000015.1"/>
</dbReference>
<evidence type="ECO:0000313" key="1">
    <source>
        <dbReference type="EMBL" id="MFC4335949.1"/>
    </source>
</evidence>
<organism evidence="1 2">
    <name type="scientific">Salininema proteolyticum</name>
    <dbReference type="NCBI Taxonomy" id="1607685"/>
    <lineage>
        <taxon>Bacteria</taxon>
        <taxon>Bacillati</taxon>
        <taxon>Actinomycetota</taxon>
        <taxon>Actinomycetes</taxon>
        <taxon>Glycomycetales</taxon>
        <taxon>Glycomycetaceae</taxon>
        <taxon>Salininema</taxon>
    </lineage>
</organism>
<accession>A0ABV8TYU3</accession>
<keyword evidence="2" id="KW-1185">Reference proteome</keyword>
<proteinExistence type="predicted"/>
<gene>
    <name evidence="1" type="ORF">ACFPET_12115</name>
</gene>
<protein>
    <submittedName>
        <fullName evidence="1">Uncharacterized protein</fullName>
    </submittedName>
</protein>
<reference evidence="2" key="1">
    <citation type="journal article" date="2019" name="Int. J. Syst. Evol. Microbiol.">
        <title>The Global Catalogue of Microorganisms (GCM) 10K type strain sequencing project: providing services to taxonomists for standard genome sequencing and annotation.</title>
        <authorList>
            <consortium name="The Broad Institute Genomics Platform"/>
            <consortium name="The Broad Institute Genome Sequencing Center for Infectious Disease"/>
            <person name="Wu L."/>
            <person name="Ma J."/>
        </authorList>
    </citation>
    <scope>NUCLEOTIDE SEQUENCE [LARGE SCALE GENOMIC DNA]</scope>
    <source>
        <strain evidence="2">IBRC-M 10908</strain>
    </source>
</reference>
<name>A0ABV8TYU3_9ACTN</name>
<evidence type="ECO:0000313" key="2">
    <source>
        <dbReference type="Proteomes" id="UP001595823"/>
    </source>
</evidence>
<dbReference type="Proteomes" id="UP001595823">
    <property type="component" value="Unassembled WGS sequence"/>
</dbReference>
<dbReference type="EMBL" id="JBHSDK010000015">
    <property type="protein sequence ID" value="MFC4335949.1"/>
    <property type="molecule type" value="Genomic_DNA"/>
</dbReference>
<comment type="caution">
    <text evidence="1">The sequence shown here is derived from an EMBL/GenBank/DDBJ whole genome shotgun (WGS) entry which is preliminary data.</text>
</comment>
<sequence length="420" mass="46283">MKQNDSNRPPAAVKPRFISAISAAAMSAVALLAAAPAANSQTLEAEDLKALEVAVPFDLPSETDTLVMVDVWPTQEAEGKFTPDEQLPAHRIIPEFSISQNTVWVYLEPTEFPANYMDTAGFADINVQVMTAGSDPQLADTGTTIRFASAGSWEGWVDPADTPPELGEVATLSNEQKQPATVDMKQVKVTEDLDELLSDEAKFASLKSDVTVQEGGGVCPITKPRHLLTRNRWAATGETFTLKTSDSTAQMIYNSGREHSTTFGAAVSYGGGEYSASETRTRRDTWGQTFNYVNTYRQYRINVEFRKYRVYVACGSIRKDTWMAHHETGGTRTLELGSHPQYRHCQAVSNGTWTREYSGYRAYEHSGGFKVKDILGFNMKVISYFSSGKIYNYNVTGGNKAMCGKETDPAFAGRLALNYQ</sequence>